<dbReference type="EMBL" id="CABVLU010000005">
    <property type="protein sequence ID" value="VVT58901.1"/>
    <property type="molecule type" value="Genomic_DNA"/>
</dbReference>
<dbReference type="InterPro" id="IPR046523">
    <property type="entry name" value="UTP20_dom"/>
</dbReference>
<dbReference type="InterPro" id="IPR011430">
    <property type="entry name" value="UTP20_N"/>
</dbReference>
<dbReference type="Gene3D" id="1.25.10.10">
    <property type="entry name" value="Leucine-rich Repeat Variant"/>
    <property type="match status" value="1"/>
</dbReference>
<evidence type="ECO:0000313" key="6">
    <source>
        <dbReference type="Proteomes" id="UP000398389"/>
    </source>
</evidence>
<feature type="region of interest" description="Disordered" evidence="1">
    <location>
        <begin position="2396"/>
        <end position="2423"/>
    </location>
</feature>
<feature type="domain" description="U3 small nucleolar RNA-associated protein 20" evidence="3">
    <location>
        <begin position="1762"/>
        <end position="1978"/>
    </location>
</feature>
<dbReference type="InterPro" id="IPR052575">
    <property type="entry name" value="SSU_processome_comp_20"/>
</dbReference>
<dbReference type="InterPro" id="IPR011989">
    <property type="entry name" value="ARM-like"/>
</dbReference>
<dbReference type="Pfam" id="PF07539">
    <property type="entry name" value="UTP20_N"/>
    <property type="match status" value="1"/>
</dbReference>
<dbReference type="Pfam" id="PF20416">
    <property type="entry name" value="UTP20"/>
    <property type="match status" value="1"/>
</dbReference>
<dbReference type="PANTHER" id="PTHR17695:SF11">
    <property type="entry name" value="SMALL SUBUNIT PROCESSOME COMPONENT 20 HOMOLOG"/>
    <property type="match status" value="1"/>
</dbReference>
<organism evidence="5 6">
    <name type="scientific">Magnusiomyces paraingens</name>
    <dbReference type="NCBI Taxonomy" id="2606893"/>
    <lineage>
        <taxon>Eukaryota</taxon>
        <taxon>Fungi</taxon>
        <taxon>Dikarya</taxon>
        <taxon>Ascomycota</taxon>
        <taxon>Saccharomycotina</taxon>
        <taxon>Dipodascomycetes</taxon>
        <taxon>Dipodascales</taxon>
        <taxon>Dipodascaceae</taxon>
        <taxon>Magnusiomyces</taxon>
    </lineage>
</organism>
<dbReference type="RefSeq" id="XP_031857043.1">
    <property type="nucleotide sequence ID" value="XM_032001152.1"/>
</dbReference>
<evidence type="ECO:0000259" key="3">
    <source>
        <dbReference type="Pfam" id="PF20416"/>
    </source>
</evidence>
<dbReference type="SUPFAM" id="SSF48371">
    <property type="entry name" value="ARM repeat"/>
    <property type="match status" value="2"/>
</dbReference>
<keyword evidence="6" id="KW-1185">Reference proteome</keyword>
<dbReference type="OrthoDB" id="360653at2759"/>
<feature type="domain" description="U3 small nucleolar RNA-associated protein 20 C-terminal" evidence="4">
    <location>
        <begin position="2473"/>
        <end position="2738"/>
    </location>
</feature>
<evidence type="ECO:0000313" key="5">
    <source>
        <dbReference type="EMBL" id="VVT58901.1"/>
    </source>
</evidence>
<name>A0A5E8C9Z8_9ASCO</name>
<reference evidence="5 6" key="1">
    <citation type="submission" date="2019-09" db="EMBL/GenBank/DDBJ databases">
        <authorList>
            <person name="Brejova B."/>
        </authorList>
    </citation>
    <scope>NUCLEOTIDE SEQUENCE [LARGE SCALE GENOMIC DNA]</scope>
</reference>
<dbReference type="GO" id="GO:0030686">
    <property type="term" value="C:90S preribosome"/>
    <property type="evidence" value="ECO:0007669"/>
    <property type="project" value="TreeGrafter"/>
</dbReference>
<protein>
    <submittedName>
        <fullName evidence="5">Uncharacterized protein</fullName>
    </submittedName>
</protein>
<dbReference type="PANTHER" id="PTHR17695">
    <property type="entry name" value="SMALL SUBUNIT PROCESSOME COMPONENT 20 HOMOLOG"/>
    <property type="match status" value="1"/>
</dbReference>
<evidence type="ECO:0000256" key="1">
    <source>
        <dbReference type="SAM" id="MobiDB-lite"/>
    </source>
</evidence>
<feature type="region of interest" description="Disordered" evidence="1">
    <location>
        <begin position="2728"/>
        <end position="2785"/>
    </location>
</feature>
<sequence>MGLTTKKAPKHGTQSYKNHTYVPFSERVNAIKIDPIRKLRRKKGSAGAVEDDENTKSYFLAAFNHWAALNLSTNFTDFASECAPLCQSLPLILHNQKEISQLLLKYIAKKDEHSLESLLDLTTHFARDLGPDFEPYYPPTLKLLMELTTLSNLSVIEWTFNCIAYLFKYLYRLLVTNLVPTFDLLSPLLCYARTTDPDDTTQFRKAFVGRFTAESLSFLIRKSTGESLQKIITHIVSKVLKSKKEEEEGTGNREFFDSCAILLIETMKSSPGNLHSRTANIIGALFNTVTSPDTEITLDDFHIIADYFALIYLDLIEYSTPESATVLFDQAYMLSTTSIAQFNNSKKENACNYFIIPCKLIYSLAALKRGSRVSDWNGVYSSLIKIISILDPTKNKSLKLTASSIQPLAPYLIEASVGPITTSELKYSAGYSIKIFEHFLQIADGCLFLPFSNSFLETAPEKFQSFAPSFITKFINKYHTEYINEISYLISNINKAGLLNKDTTASKSGLRINLSSPYTKAIIARINGFKKFDTSTEDSLSKCVQLWWDLEVVSISVLINSDSIDISRLLSVLVKDFDGDAANVSSLRASLVGKLFSVTSNISNFSTEEYKKLISMIKNVFDSFSTSFDVVEGFSSFLSSLIKTSSFEVLSADEVKKFSFSICNNLISSSDSMRSLSLNAIAQLFLATKQPVPKLITQCQGVDTTDIDLRNSRNIPIQLRSLGAAYTVTAVDEVADKAVVYFLFGLLTVKFKPTTDGAMDAISKAAERAGDLIWKLFYQWISYNADKQNSDFSLLDAEPLPTEESMELQSSTALPEIGCSISRKVTRNTLLSIAIFSKGVSNASTLQVEESIAFPTVPSNRRYMTLQALVKVSWLAEKHAEDLLPFILEEEEEDEEADEEEEDDVSLASPVTTVDSWTMKERDLLLETFSNFKNPEKIEHSDELYNRYLYLLSHSQVQIQKRALKCIDTFKNPIIHKYFENLDWLLDNVRFREELAYLFRTSGDNSVHPDELPVLLPLIIRLLFGRSQIAREGRRSAVIQSLGTVPSEYIREFVVLATDRIESREFFSEPAAKVSSTSVISLNEKMATALQNTNFTVKDLRRQMGFLSMLEDMLREIRTHVKSALDVILESLMFCLYTSQYNLQASVSAVEGKKATHEANILKTIMQAGIRCLNLIFDTFDKDRSLDFSSFFNTLYKYIFSPNLRHLYFNTLKFPNVFMRFFGLLSKSARYWKLLAHDKCAIFARFVSCIQVETIGDKVVEIVIDSVRSILALNDVSEFSSNKKDASLWKKLMDVSVPIVLASLPALFNRDSTPSYILQKESALLVKLTTAGFITDKKIRDELIHVCLTAMDKPSKKISLQVKGDMLEALSSILSDSDVPTSKIISAYHGLAKLFLEFHDVYPRKSLCKLYAVFGDRVPEFKRAGRLVSCLNAFSADRMGVPDYDARLDGYQEINEEIYNNLTETEWKPLLYNFLYYIQDPEELSAREGSAYSLRRFVDCFAGKSSSEQAQPLIALLESIVLPQIRSGILVIDELIRHWYINVLGHLVANGTWYSVLDDMKALLGDDDEDAKDDEEDDTEEANDKIALSAPAKSSNFFRNIVSVHIPSRKKAIIQLGVVAKQIKLTDPSISDYLLPITEHYIDYAPEPNNPITVAAVDTISELCRHLCWDEYKDVTRRYVSFVKTKPLNMAVNIRLISAVSNAFDKEDEDEDEEDTEDKMEVEGYPGAILLANVVPSEKEFANFVLNEIMPILQGAISTNNEDLLREHVGLLTPVVKFLKALPYDLFVVKLPGVLTNVCQVLRSRSETLRTKVRKVLREVTKLLGAKYFPFLVRELRSALRRGAYLHILGFTVHNLLSELTPVLKHGDLDNCIDLIPEIMMEDIFGVTGLEKEAEDYHSKLMEVKKQKSFETGELMASNISLSKFGKLLDPVRMILLYEKLNVKSERKVEELLKRYGLGLNQNEESGSRQVLVLAYELYKMTQDLEKEEAEALKAQREEEDNDALMEQAYYENDHFRVDLAGATTPLTSKQMQRQERRSVFGGGPKPKHFYTDNLHMIIKFVFEMIRRVLNKHSELLSATNVTAFIPMLGSQLTSKFEDVQIAALRLLVVILRHKVTAECIDEKTISEEYIHEVIQIVRSSPSTNSELCQAALQFMTAVLTHRDTITVPEPAIAYLLERVKPDIEEPERYNTTFSFVRAVIGRAILIPEVYDVMDKIAAAMVTNQTKSTRDVCRNTYLEFMTEYPQGKDRIRQQFKFLVDNLQYKGIDGRLSVMELIHLLIEHIDYTHLKDVTTSFFVALALVLQNDDAASARESAAVLIKQLLERARGSELEIIDKYVVAWLQAPISNGLLLRGGLQISGLYFDQLGIHKNAKLVPLAQTRISEILSLAGKKPKEAAKPGFESDDDDDDYVSPFPKEEDEKQQPAVEWGLVYFALRLFTKIVDLEPALGYSQSWAERWKLVEGVMLYPHAWIRLASSRLLGQLLGAVQEEADKYPAAAKYISVESYKFAEDEEEAKIKFSYISLTEKQVEQLATPDVAGELALQIAKNLVFISMKLEEYGITYEPEEADESEEKEKEKEKDKSALHWLVAKVGLILRTEKRSHNLFESKKAIIQFLASVVTTVSVERATMLAPGMIYGVYPYIEGLITSAGGSDGSDTKAKQTHEIQTLSQEAVEIVREKLGTTAYMKAYGTVRSRVLDLRAERRKQRAVAAVADPAAFAAQRLETRSKKRAKRKERDQIENGRGVAGVKRVRGVNYFDGNGADDEKKKKKKKKSKGGRSSIAL</sequence>
<dbReference type="InterPro" id="IPR016024">
    <property type="entry name" value="ARM-type_fold"/>
</dbReference>
<evidence type="ECO:0000259" key="2">
    <source>
        <dbReference type="Pfam" id="PF07539"/>
    </source>
</evidence>
<dbReference type="Proteomes" id="UP000398389">
    <property type="component" value="Unassembled WGS sequence"/>
</dbReference>
<dbReference type="Pfam" id="PF23099">
    <property type="entry name" value="UTP20_C"/>
    <property type="match status" value="1"/>
</dbReference>
<dbReference type="GeneID" id="43585252"/>
<proteinExistence type="predicted"/>
<evidence type="ECO:0000259" key="4">
    <source>
        <dbReference type="Pfam" id="PF23099"/>
    </source>
</evidence>
<accession>A0A5E8C9Z8</accession>
<dbReference type="GO" id="GO:0032040">
    <property type="term" value="C:small-subunit processome"/>
    <property type="evidence" value="ECO:0007669"/>
    <property type="project" value="TreeGrafter"/>
</dbReference>
<feature type="compositionally biased region" description="Basic residues" evidence="1">
    <location>
        <begin position="2769"/>
        <end position="2778"/>
    </location>
</feature>
<feature type="domain" description="U3 small nucleolar RNA-associated protein 20 N-terminal" evidence="2">
    <location>
        <begin position="916"/>
        <end position="1529"/>
    </location>
</feature>
<dbReference type="InterPro" id="IPR057525">
    <property type="entry name" value="UTP20_C"/>
</dbReference>
<gene>
    <name evidence="5" type="ORF">SAPINGB_P006441</name>
</gene>